<organism evidence="6 7">
    <name type="scientific">Streptomyces parvulus</name>
    <dbReference type="NCBI Taxonomy" id="146923"/>
    <lineage>
        <taxon>Bacteria</taxon>
        <taxon>Bacillati</taxon>
        <taxon>Actinomycetota</taxon>
        <taxon>Actinomycetes</taxon>
        <taxon>Kitasatosporales</taxon>
        <taxon>Streptomycetaceae</taxon>
        <taxon>Streptomyces</taxon>
    </lineage>
</organism>
<dbReference type="InterPro" id="IPR001867">
    <property type="entry name" value="OmpR/PhoB-type_DNA-bd"/>
</dbReference>
<sequence>MDAKVHYSILGTVRATRGETQLAVGPPKRLALLSLLVLRAPGPVSLRDAVDVLWDDEPPASAVNIVHRNIGALRRLLEPGLSSRALAEHLSRSADGYRLLLDASTSDLLHFRDLRARAQLAVKDGDAAEAALHYTDALRLWRSPVVADGTQVAQHPVFTSVGHEFVATAKEAADVVLTAAPASTEEVLTALRRAVDGHPFDEALHSRIIAALATTGRQAEALDQFERIRRTLADDLGVEPGAGLRSVQQRHLRRKRSSTATTVPQTVPVAPGSVHLPDDSVPFVGRTEVLNQFRRFLPSAATDGSAATIVALCGMAGVGKTTLAVHWAHMHTEHFPDGQIYVDLQGYHPTRAPLSAARAMRAVLEALGSRSAGADSDDAALRLAYRSTLARRRLLLVLDDVRDCEQVRPLLPASAGSLIVVTSRRRLEGLAVTHDARLVTLTPLALDEGVELLERRIGPERVRAEPAHAEEIVELCGRLPLTLALAGTRALMRSRFSLASLAAELREGLVALSSGDARTDASTAFRRSYGALSAGAARTFRLLSLHPSHEFTLRAAASLAGSDLRTAREDLAELTDHHLLEEAAPDRYTGCGLLRSFAADLSADADSHDVRSSACARMLEHYLYSADAATALLTPHHRTVILPPPRPGVRPQEFGGRAEAARWLVAERFTLPALDRGLSRHPQGEGFRRQLKAMLTTSFPPDPG</sequence>
<keyword evidence="5" id="KW-0804">Transcription</keyword>
<dbReference type="InterPro" id="IPR036388">
    <property type="entry name" value="WH-like_DNA-bd_sf"/>
</dbReference>
<keyword evidence="6" id="KW-0614">Plasmid</keyword>
<dbReference type="GO" id="GO:0003677">
    <property type="term" value="F:DNA binding"/>
    <property type="evidence" value="ECO:0007669"/>
    <property type="project" value="UniProtKB-UniRule"/>
</dbReference>
<geneLocation type="plasmid" evidence="7">
    <name>pspa1</name>
</geneLocation>
<dbReference type="KEGG" id="spav:Spa2297_33460"/>
<dbReference type="AlphaFoldDB" id="A0A191VAQ1"/>
<evidence type="ECO:0000256" key="2">
    <source>
        <dbReference type="ARBA" id="ARBA00023012"/>
    </source>
</evidence>
<dbReference type="GO" id="GO:0000160">
    <property type="term" value="P:phosphorelay signal transduction system"/>
    <property type="evidence" value="ECO:0007669"/>
    <property type="project" value="UniProtKB-KW"/>
</dbReference>
<dbReference type="PRINTS" id="PR00364">
    <property type="entry name" value="DISEASERSIST"/>
</dbReference>
<dbReference type="Pfam" id="PF03704">
    <property type="entry name" value="BTAD"/>
    <property type="match status" value="1"/>
</dbReference>
<dbReference type="InterPro" id="IPR011990">
    <property type="entry name" value="TPR-like_helical_dom_sf"/>
</dbReference>
<evidence type="ECO:0000256" key="3">
    <source>
        <dbReference type="ARBA" id="ARBA00023015"/>
    </source>
</evidence>
<dbReference type="SUPFAM" id="SSF46894">
    <property type="entry name" value="C-terminal effector domain of the bipartite response regulators"/>
    <property type="match status" value="1"/>
</dbReference>
<dbReference type="PANTHER" id="PTHR35807:SF1">
    <property type="entry name" value="TRANSCRIPTIONAL REGULATOR REDD"/>
    <property type="match status" value="1"/>
</dbReference>
<dbReference type="InterPro" id="IPR002182">
    <property type="entry name" value="NB-ARC"/>
</dbReference>
<name>A0A191VAQ1_9ACTN</name>
<keyword evidence="3" id="KW-0805">Transcription regulation</keyword>
<reference evidence="6 7" key="1">
    <citation type="submission" date="2016-05" db="EMBL/GenBank/DDBJ databases">
        <title>Non-Contiguous Finished Genome Sequence of Streptomyces parvulus 2297 Integrated Site-Specifically with Actinophage R4.</title>
        <authorList>
            <person name="Nishizawa T."/>
            <person name="Miura T."/>
            <person name="Harada C."/>
            <person name="Guo Y."/>
            <person name="Narisawa K."/>
            <person name="Ohta H."/>
            <person name="Takahashi H."/>
            <person name="Shirai M."/>
        </authorList>
    </citation>
    <scope>NUCLEOTIDE SEQUENCE [LARGE SCALE GENOMIC DNA]</scope>
    <source>
        <strain evidence="6 7">2297</strain>
        <plasmid evidence="7">pspa1</plasmid>
    </source>
</reference>
<dbReference type="Gene3D" id="1.10.10.10">
    <property type="entry name" value="Winged helix-like DNA-binding domain superfamily/Winged helix DNA-binding domain"/>
    <property type="match status" value="1"/>
</dbReference>
<accession>A0A191VAQ1</accession>
<comment type="similarity">
    <text evidence="1">Belongs to the AfsR/DnrI/RedD regulatory family.</text>
</comment>
<dbReference type="Proteomes" id="UP000078468">
    <property type="component" value="Plasmid pspa1"/>
</dbReference>
<dbReference type="GO" id="GO:0043531">
    <property type="term" value="F:ADP binding"/>
    <property type="evidence" value="ECO:0007669"/>
    <property type="project" value="InterPro"/>
</dbReference>
<dbReference type="SUPFAM" id="SSF52540">
    <property type="entry name" value="P-loop containing nucleoside triphosphate hydrolases"/>
    <property type="match status" value="1"/>
</dbReference>
<evidence type="ECO:0000313" key="6">
    <source>
        <dbReference type="EMBL" id="ANJ12002.1"/>
    </source>
</evidence>
<dbReference type="SMART" id="SM00862">
    <property type="entry name" value="Trans_reg_C"/>
    <property type="match status" value="1"/>
</dbReference>
<dbReference type="InterPro" id="IPR016032">
    <property type="entry name" value="Sig_transdc_resp-reg_C-effctor"/>
</dbReference>
<keyword evidence="4" id="KW-0238">DNA-binding</keyword>
<dbReference type="PROSITE" id="PS51755">
    <property type="entry name" value="OMPR_PHOB"/>
    <property type="match status" value="1"/>
</dbReference>
<evidence type="ECO:0000256" key="4">
    <source>
        <dbReference type="ARBA" id="ARBA00023125"/>
    </source>
</evidence>
<dbReference type="EMBL" id="CP015867">
    <property type="protein sequence ID" value="ANJ12002.1"/>
    <property type="molecule type" value="Genomic_DNA"/>
</dbReference>
<evidence type="ECO:0000313" key="7">
    <source>
        <dbReference type="Proteomes" id="UP000078468"/>
    </source>
</evidence>
<dbReference type="Gene3D" id="1.25.40.10">
    <property type="entry name" value="Tetratricopeptide repeat domain"/>
    <property type="match status" value="1"/>
</dbReference>
<dbReference type="SMART" id="SM01043">
    <property type="entry name" value="BTAD"/>
    <property type="match status" value="1"/>
</dbReference>
<dbReference type="InterPro" id="IPR027417">
    <property type="entry name" value="P-loop_NTPase"/>
</dbReference>
<dbReference type="Pfam" id="PF00931">
    <property type="entry name" value="NB-ARC"/>
    <property type="match status" value="1"/>
</dbReference>
<evidence type="ECO:0000256" key="5">
    <source>
        <dbReference type="ARBA" id="ARBA00023163"/>
    </source>
</evidence>
<dbReference type="RefSeq" id="WP_064732331.1">
    <property type="nucleotide sequence ID" value="NZ_BMRX01000024.1"/>
</dbReference>
<keyword evidence="2" id="KW-0902">Two-component regulatory system</keyword>
<protein>
    <submittedName>
        <fullName evidence="6">Regulator</fullName>
    </submittedName>
</protein>
<dbReference type="CDD" id="cd15831">
    <property type="entry name" value="BTAD"/>
    <property type="match status" value="1"/>
</dbReference>
<dbReference type="InterPro" id="IPR005158">
    <property type="entry name" value="BTAD"/>
</dbReference>
<dbReference type="Gene3D" id="3.40.50.300">
    <property type="entry name" value="P-loop containing nucleotide triphosphate hydrolases"/>
    <property type="match status" value="1"/>
</dbReference>
<dbReference type="PANTHER" id="PTHR35807">
    <property type="entry name" value="TRANSCRIPTIONAL REGULATOR REDD-RELATED"/>
    <property type="match status" value="1"/>
</dbReference>
<dbReference type="GO" id="GO:0006355">
    <property type="term" value="P:regulation of DNA-templated transcription"/>
    <property type="evidence" value="ECO:0007669"/>
    <property type="project" value="InterPro"/>
</dbReference>
<evidence type="ECO:0000256" key="1">
    <source>
        <dbReference type="ARBA" id="ARBA00005820"/>
    </source>
</evidence>
<dbReference type="InterPro" id="IPR051677">
    <property type="entry name" value="AfsR-DnrI-RedD_regulator"/>
</dbReference>
<dbReference type="SUPFAM" id="SSF48452">
    <property type="entry name" value="TPR-like"/>
    <property type="match status" value="1"/>
</dbReference>
<dbReference type="GeneID" id="91309820"/>
<gene>
    <name evidence="6" type="ORF">Spa2297_33460</name>
</gene>
<proteinExistence type="inferred from homology"/>